<gene>
    <name evidence="1" type="ORF">ACFOJ9_16335</name>
</gene>
<reference evidence="2" key="1">
    <citation type="journal article" date="2019" name="Int. J. Syst. Evol. Microbiol.">
        <title>The Global Catalogue of Microorganisms (GCM) 10K type strain sequencing project: providing services to taxonomists for standard genome sequencing and annotation.</title>
        <authorList>
            <consortium name="The Broad Institute Genomics Platform"/>
            <consortium name="The Broad Institute Genome Sequencing Center for Infectious Disease"/>
            <person name="Wu L."/>
            <person name="Ma J."/>
        </authorList>
    </citation>
    <scope>NUCLEOTIDE SEQUENCE [LARGE SCALE GENOMIC DNA]</scope>
    <source>
        <strain evidence="2">ICMP 19515</strain>
    </source>
</reference>
<evidence type="ECO:0008006" key="3">
    <source>
        <dbReference type="Google" id="ProtNLM"/>
    </source>
</evidence>
<dbReference type="EMBL" id="JBHRVD010000001">
    <property type="protein sequence ID" value="MFC3323336.1"/>
    <property type="molecule type" value="Genomic_DNA"/>
</dbReference>
<evidence type="ECO:0000313" key="1">
    <source>
        <dbReference type="EMBL" id="MFC3323336.1"/>
    </source>
</evidence>
<dbReference type="Proteomes" id="UP001595648">
    <property type="component" value="Unassembled WGS sequence"/>
</dbReference>
<comment type="caution">
    <text evidence="1">The sequence shown here is derived from an EMBL/GenBank/DDBJ whole genome shotgun (WGS) entry which is preliminary data.</text>
</comment>
<accession>A0ABV7MNB1</accession>
<keyword evidence="2" id="KW-1185">Reference proteome</keyword>
<dbReference type="RefSeq" id="WP_378979867.1">
    <property type="nucleotide sequence ID" value="NZ_JBHRVD010000001.1"/>
</dbReference>
<evidence type="ECO:0000313" key="2">
    <source>
        <dbReference type="Proteomes" id="UP001595648"/>
    </source>
</evidence>
<name>A0ABV7MNB1_9HYPH</name>
<organism evidence="1 2">
    <name type="scientific">Mesorhizobium cantuariense</name>
    <dbReference type="NCBI Taxonomy" id="1300275"/>
    <lineage>
        <taxon>Bacteria</taxon>
        <taxon>Pseudomonadati</taxon>
        <taxon>Pseudomonadota</taxon>
        <taxon>Alphaproteobacteria</taxon>
        <taxon>Hyphomicrobiales</taxon>
        <taxon>Phyllobacteriaceae</taxon>
        <taxon>Mesorhizobium</taxon>
    </lineage>
</organism>
<protein>
    <recommendedName>
        <fullName evidence="3">Transposase</fullName>
    </recommendedName>
</protein>
<proteinExistence type="predicted"/>
<sequence>MRAAKFDQVRIGVRSGVERPDYILDEFFKVDDDPGEGQPVPMEAYSGKTHRPVSYEKWDDRGNWSTVGTTIAEVQKLLGDIRGWTGGRK</sequence>